<dbReference type="OrthoDB" id="166212at2759"/>
<dbReference type="InterPro" id="IPR014710">
    <property type="entry name" value="RmlC-like_jellyroll"/>
</dbReference>
<gene>
    <name evidence="3" type="ORF">EB796_009329</name>
</gene>
<dbReference type="Pfam" id="PF00027">
    <property type="entry name" value="cNMP_binding"/>
    <property type="match status" value="1"/>
</dbReference>
<dbReference type="SMART" id="SM00100">
    <property type="entry name" value="cNMP"/>
    <property type="match status" value="1"/>
</dbReference>
<dbReference type="Gene3D" id="2.60.120.10">
    <property type="entry name" value="Jelly Rolls"/>
    <property type="match status" value="2"/>
</dbReference>
<organism evidence="3 4">
    <name type="scientific">Bugula neritina</name>
    <name type="common">Brown bryozoan</name>
    <name type="synonym">Sertularia neritina</name>
    <dbReference type="NCBI Taxonomy" id="10212"/>
    <lineage>
        <taxon>Eukaryota</taxon>
        <taxon>Metazoa</taxon>
        <taxon>Spiralia</taxon>
        <taxon>Lophotrochozoa</taxon>
        <taxon>Bryozoa</taxon>
        <taxon>Gymnolaemata</taxon>
        <taxon>Cheilostomatida</taxon>
        <taxon>Flustrina</taxon>
        <taxon>Buguloidea</taxon>
        <taxon>Bugulidae</taxon>
        <taxon>Bugula</taxon>
    </lineage>
</organism>
<dbReference type="PROSITE" id="PS50042">
    <property type="entry name" value="CNMP_BINDING_3"/>
    <property type="match status" value="1"/>
</dbReference>
<evidence type="ECO:0000313" key="4">
    <source>
        <dbReference type="Proteomes" id="UP000593567"/>
    </source>
</evidence>
<feature type="compositionally biased region" description="Polar residues" evidence="1">
    <location>
        <begin position="48"/>
        <end position="78"/>
    </location>
</feature>
<evidence type="ECO:0000259" key="2">
    <source>
        <dbReference type="PROSITE" id="PS50042"/>
    </source>
</evidence>
<accession>A0A7J7K448</accession>
<dbReference type="SUPFAM" id="SSF51206">
    <property type="entry name" value="cAMP-binding domain-like"/>
    <property type="match status" value="2"/>
</dbReference>
<protein>
    <recommendedName>
        <fullName evidence="2">Cyclic nucleotide-binding domain-containing protein</fullName>
    </recommendedName>
</protein>
<feature type="region of interest" description="Disordered" evidence="1">
    <location>
        <begin position="33"/>
        <end position="79"/>
    </location>
</feature>
<evidence type="ECO:0000313" key="3">
    <source>
        <dbReference type="EMBL" id="KAF6032368.1"/>
    </source>
</evidence>
<feature type="domain" description="Cyclic nucleotide-binding" evidence="2">
    <location>
        <begin position="258"/>
        <end position="349"/>
    </location>
</feature>
<dbReference type="PANTHER" id="PTHR23011:SF28">
    <property type="entry name" value="CYCLIC NUCLEOTIDE-BINDING DOMAIN CONTAINING PROTEIN"/>
    <property type="match status" value="1"/>
</dbReference>
<dbReference type="AlphaFoldDB" id="A0A7J7K448"/>
<dbReference type="InterPro" id="IPR018490">
    <property type="entry name" value="cNMP-bd_dom_sf"/>
</dbReference>
<dbReference type="PANTHER" id="PTHR23011">
    <property type="entry name" value="CYCLIC NUCLEOTIDE-BINDING DOMAIN CONTAINING PROTEIN"/>
    <property type="match status" value="1"/>
</dbReference>
<proteinExistence type="predicted"/>
<dbReference type="EMBL" id="VXIV02001513">
    <property type="protein sequence ID" value="KAF6032368.1"/>
    <property type="molecule type" value="Genomic_DNA"/>
</dbReference>
<reference evidence="3" key="1">
    <citation type="submission" date="2020-06" db="EMBL/GenBank/DDBJ databases">
        <title>Draft genome of Bugula neritina, a colonial animal packing powerful symbionts and potential medicines.</title>
        <authorList>
            <person name="Rayko M."/>
        </authorList>
    </citation>
    <scope>NUCLEOTIDE SEQUENCE [LARGE SCALE GENOMIC DNA]</scope>
    <source>
        <strain evidence="3">Kwan_BN1</strain>
    </source>
</reference>
<comment type="caution">
    <text evidence="3">The sequence shown here is derived from an EMBL/GenBank/DDBJ whole genome shotgun (WGS) entry which is preliminary data.</text>
</comment>
<name>A0A7J7K448_BUGNE</name>
<keyword evidence="4" id="KW-1185">Reference proteome</keyword>
<evidence type="ECO:0000256" key="1">
    <source>
        <dbReference type="SAM" id="MobiDB-lite"/>
    </source>
</evidence>
<dbReference type="InterPro" id="IPR000595">
    <property type="entry name" value="cNMP-bd_dom"/>
</dbReference>
<dbReference type="CDD" id="cd00038">
    <property type="entry name" value="CAP_ED"/>
    <property type="match status" value="1"/>
</dbReference>
<sequence length="454" mass="51685">MPLCLKLNDKAYGLDATPKTACSAYSEKSIPDVSMSSATKNIDKKRQSATSTENRSSLRSVTNGQRSEGIASSRTSHGSVAGQESLFPLQLTRLHKHKSSITRKISHRRLPASSDLQQQECSAGSSRFQNSIQVKELFRKVVRRAVICLHWLSEVFYHIRRENFLEHQLIQIFDKSKGAEHTLSLKQLELAGTVFNKHNYKARNQSFLNKEIEYILTTPSHTRTAEELSLVLNSLQSVKSFSEFPTHVQQLLCQVSWFQRVPPRKVIIRQGQKGLNFYFVISGSGVVKVLRRRTDDTIMNKQLVVARVHPGSSFGDIALLHNVERTATVESVTEMCLLVVGREDYKKIFLQRGILQEHLNFLKSVNSLKHWPVEKLNESRSDCIFHYFRRGKVIVADSNNSDFLYVVKSGSCEVIKDIPDISTYANRKRLKAQVKENVKLLNQKSNSSFDLYQS</sequence>
<dbReference type="Proteomes" id="UP000593567">
    <property type="component" value="Unassembled WGS sequence"/>
</dbReference>